<dbReference type="EMBL" id="JBHSCN010000006">
    <property type="protein sequence ID" value="MFC4244329.1"/>
    <property type="molecule type" value="Genomic_DNA"/>
</dbReference>
<evidence type="ECO:0000313" key="1">
    <source>
        <dbReference type="EMBL" id="MFC4244329.1"/>
    </source>
</evidence>
<keyword evidence="2" id="KW-1185">Reference proteome</keyword>
<protein>
    <submittedName>
        <fullName evidence="1">Uncharacterized protein</fullName>
    </submittedName>
</protein>
<proteinExistence type="predicted"/>
<dbReference type="Proteomes" id="UP001595900">
    <property type="component" value="Unassembled WGS sequence"/>
</dbReference>
<accession>A0ABV8QAR5</accession>
<evidence type="ECO:0000313" key="2">
    <source>
        <dbReference type="Proteomes" id="UP001595900"/>
    </source>
</evidence>
<reference evidence="2" key="1">
    <citation type="journal article" date="2019" name="Int. J. Syst. Evol. Microbiol.">
        <title>The Global Catalogue of Microorganisms (GCM) 10K type strain sequencing project: providing services to taxonomists for standard genome sequencing and annotation.</title>
        <authorList>
            <consortium name="The Broad Institute Genomics Platform"/>
            <consortium name="The Broad Institute Genome Sequencing Center for Infectious Disease"/>
            <person name="Wu L."/>
            <person name="Ma J."/>
        </authorList>
    </citation>
    <scope>NUCLEOTIDE SEQUENCE [LARGE SCALE GENOMIC DNA]</scope>
    <source>
        <strain evidence="2">CGMCC 1.10363</strain>
    </source>
</reference>
<comment type="caution">
    <text evidence="1">The sequence shown here is derived from an EMBL/GenBank/DDBJ whole genome shotgun (WGS) entry which is preliminary data.</text>
</comment>
<dbReference type="RefSeq" id="WP_390229687.1">
    <property type="nucleotide sequence ID" value="NZ_JBHSCN010000006.1"/>
</dbReference>
<name>A0ABV8QAR5_9MICO</name>
<sequence>MEKTSAIAVRATELRTGDIVIASDGARSRVAGTSKTALGDVRVILPNTDILVRGSFPFTVEAAV</sequence>
<gene>
    <name evidence="1" type="ORF">ACFOYW_13195</name>
</gene>
<organism evidence="1 2">
    <name type="scientific">Gryllotalpicola reticulitermitis</name>
    <dbReference type="NCBI Taxonomy" id="1184153"/>
    <lineage>
        <taxon>Bacteria</taxon>
        <taxon>Bacillati</taxon>
        <taxon>Actinomycetota</taxon>
        <taxon>Actinomycetes</taxon>
        <taxon>Micrococcales</taxon>
        <taxon>Microbacteriaceae</taxon>
        <taxon>Gryllotalpicola</taxon>
    </lineage>
</organism>